<evidence type="ECO:0000313" key="4">
    <source>
        <dbReference type="EMBL" id="WLS43312.1"/>
    </source>
</evidence>
<evidence type="ECO:0000313" key="5">
    <source>
        <dbReference type="Proteomes" id="UP001235874"/>
    </source>
</evidence>
<evidence type="ECO:0000259" key="3">
    <source>
        <dbReference type="Pfam" id="PF08327"/>
    </source>
</evidence>
<dbReference type="InterPro" id="IPR013538">
    <property type="entry name" value="ASHA1/2-like_C"/>
</dbReference>
<dbReference type="SUPFAM" id="SSF55961">
    <property type="entry name" value="Bet v1-like"/>
    <property type="match status" value="1"/>
</dbReference>
<feature type="domain" description="Activator of Hsp90 ATPase homologue 1/2-like C-terminal" evidence="3">
    <location>
        <begin position="35"/>
        <end position="127"/>
    </location>
</feature>
<evidence type="ECO:0000256" key="2">
    <source>
        <dbReference type="SAM" id="MobiDB-lite"/>
    </source>
</evidence>
<feature type="region of interest" description="Disordered" evidence="2">
    <location>
        <begin position="1"/>
        <end position="23"/>
    </location>
</feature>
<evidence type="ECO:0000256" key="1">
    <source>
        <dbReference type="ARBA" id="ARBA00006817"/>
    </source>
</evidence>
<protein>
    <submittedName>
        <fullName evidence="4">SRPBCC domain-containing protein</fullName>
    </submittedName>
</protein>
<keyword evidence="5" id="KW-1185">Reference proteome</keyword>
<dbReference type="EMBL" id="CP130472">
    <property type="protein sequence ID" value="WLS43312.1"/>
    <property type="molecule type" value="Genomic_DNA"/>
</dbReference>
<sequence>MTELHFPSDDEFPTDMRLQRGGKGDDRLRLERHYDTPVERVWQALTDSEEMSAWFACAVEYGELTPGSTLELRFPGGDPEPGKILEVEPGRLIAFTWQKESLTFEVTSERGGTRFVFVTTVQDPEHIPYSAAGYYQSVEEGLTGFLDPDAKARDMPSFDDLVKRVAAEWNLDS</sequence>
<dbReference type="Gene3D" id="3.30.530.20">
    <property type="match status" value="1"/>
</dbReference>
<accession>A0AAJ6HNK6</accession>
<reference evidence="4 5" key="1">
    <citation type="submission" date="2023-07" db="EMBL/GenBank/DDBJ databases">
        <title>Micromonospora profundi TRM 95458 converts glycerol to a new osmotic compound.</title>
        <authorList>
            <person name="Lu D."/>
        </authorList>
    </citation>
    <scope>NUCLEOTIDE SEQUENCE [LARGE SCALE GENOMIC DNA]</scope>
    <source>
        <strain evidence="4 5">TRM95458</strain>
    </source>
</reference>
<dbReference type="Pfam" id="PF08327">
    <property type="entry name" value="AHSA1"/>
    <property type="match status" value="1"/>
</dbReference>
<dbReference type="InterPro" id="IPR023393">
    <property type="entry name" value="START-like_dom_sf"/>
</dbReference>
<name>A0AAJ6HNK6_9ACTN</name>
<proteinExistence type="inferred from homology"/>
<dbReference type="AlphaFoldDB" id="A0AAJ6HNK6"/>
<dbReference type="KEGG" id="mprn:Q3V37_18030"/>
<organism evidence="4 5">
    <name type="scientific">Micromonospora profundi</name>
    <dbReference type="NCBI Taxonomy" id="1420889"/>
    <lineage>
        <taxon>Bacteria</taxon>
        <taxon>Bacillati</taxon>
        <taxon>Actinomycetota</taxon>
        <taxon>Actinomycetes</taxon>
        <taxon>Micromonosporales</taxon>
        <taxon>Micromonosporaceae</taxon>
        <taxon>Micromonospora</taxon>
    </lineage>
</organism>
<dbReference type="Proteomes" id="UP001235874">
    <property type="component" value="Chromosome"/>
</dbReference>
<dbReference type="RefSeq" id="WP_306270744.1">
    <property type="nucleotide sequence ID" value="NZ_CP130472.1"/>
</dbReference>
<comment type="similarity">
    <text evidence="1">Belongs to the AHA1 family.</text>
</comment>
<gene>
    <name evidence="4" type="ORF">Q3V37_18030</name>
</gene>